<sequence>MAPSPRRVERRMYLYVCVGVLSSLHLLQLVGVPSAMRKCGCREGGEISVGDFLRPVSLLLKYVLCRHNVGILVRMYVRNGIIRPWHPCGCAVWSVVCRVRTGWDGASCSAFTTAQQASIGAASNIRQYPRSAP</sequence>
<evidence type="ECO:0000313" key="2">
    <source>
        <dbReference type="EMBL" id="ROT37561.1"/>
    </source>
</evidence>
<keyword evidence="1" id="KW-0472">Membrane</keyword>
<keyword evidence="1" id="KW-1133">Transmembrane helix</keyword>
<evidence type="ECO:0000256" key="1">
    <source>
        <dbReference type="SAM" id="Phobius"/>
    </source>
</evidence>
<gene>
    <name evidence="2" type="ORF">SODALDRAFT_199982</name>
</gene>
<dbReference type="RefSeq" id="XP_028465367.1">
    <property type="nucleotide sequence ID" value="XM_028607198.1"/>
</dbReference>
<dbReference type="Proteomes" id="UP000272025">
    <property type="component" value="Unassembled WGS sequence"/>
</dbReference>
<protein>
    <submittedName>
        <fullName evidence="2">Uncharacterized protein</fullName>
    </submittedName>
</protein>
<keyword evidence="3" id="KW-1185">Reference proteome</keyword>
<feature type="transmembrane region" description="Helical" evidence="1">
    <location>
        <begin position="12"/>
        <end position="32"/>
    </location>
</feature>
<name>A0A3N2PSR8_SODAK</name>
<keyword evidence="1" id="KW-0812">Transmembrane</keyword>
<organism evidence="2 3">
    <name type="scientific">Sodiomyces alkalinus (strain CBS 110278 / VKM F-3762 / F11)</name>
    <name type="common">Alkaliphilic filamentous fungus</name>
    <dbReference type="NCBI Taxonomy" id="1314773"/>
    <lineage>
        <taxon>Eukaryota</taxon>
        <taxon>Fungi</taxon>
        <taxon>Dikarya</taxon>
        <taxon>Ascomycota</taxon>
        <taxon>Pezizomycotina</taxon>
        <taxon>Sordariomycetes</taxon>
        <taxon>Hypocreomycetidae</taxon>
        <taxon>Glomerellales</taxon>
        <taxon>Plectosphaerellaceae</taxon>
        <taxon>Sodiomyces</taxon>
    </lineage>
</organism>
<reference evidence="2 3" key="1">
    <citation type="journal article" date="2018" name="Mol. Ecol.">
        <title>The obligate alkalophilic soda-lake fungus Sodiomyces alkalinus has shifted to a protein diet.</title>
        <authorList>
            <person name="Grum-Grzhimaylo A.A."/>
            <person name="Falkoski D.L."/>
            <person name="van den Heuvel J."/>
            <person name="Valero-Jimenez C.A."/>
            <person name="Min B."/>
            <person name="Choi I.G."/>
            <person name="Lipzen A."/>
            <person name="Daum C.G."/>
            <person name="Aanen D.K."/>
            <person name="Tsang A."/>
            <person name="Henrissat B."/>
            <person name="Bilanenko E.N."/>
            <person name="de Vries R.P."/>
            <person name="van Kan J.A.L."/>
            <person name="Grigoriev I.V."/>
            <person name="Debets A.J.M."/>
        </authorList>
    </citation>
    <scope>NUCLEOTIDE SEQUENCE [LARGE SCALE GENOMIC DNA]</scope>
    <source>
        <strain evidence="2 3">F11</strain>
    </source>
</reference>
<dbReference type="GeneID" id="39575676"/>
<proteinExistence type="predicted"/>
<evidence type="ECO:0000313" key="3">
    <source>
        <dbReference type="Proteomes" id="UP000272025"/>
    </source>
</evidence>
<dbReference type="AlphaFoldDB" id="A0A3N2PSR8"/>
<accession>A0A3N2PSR8</accession>
<dbReference type="EMBL" id="ML119057">
    <property type="protein sequence ID" value="ROT37561.1"/>
    <property type="molecule type" value="Genomic_DNA"/>
</dbReference>